<evidence type="ECO:0000259" key="1">
    <source>
        <dbReference type="PROSITE" id="PS50943"/>
    </source>
</evidence>
<name>A0ABV0KTQ1_9CYAN</name>
<dbReference type="SMART" id="SM00530">
    <property type="entry name" value="HTH_XRE"/>
    <property type="match status" value="1"/>
</dbReference>
<dbReference type="Proteomes" id="UP001476950">
    <property type="component" value="Unassembled WGS sequence"/>
</dbReference>
<reference evidence="2 3" key="1">
    <citation type="submission" date="2022-04" db="EMBL/GenBank/DDBJ databases">
        <title>Positive selection, recombination, and allopatry shape intraspecific diversity of widespread and dominant cyanobacteria.</title>
        <authorList>
            <person name="Wei J."/>
            <person name="Shu W."/>
            <person name="Hu C."/>
        </authorList>
    </citation>
    <scope>NUCLEOTIDE SEQUENCE [LARGE SCALE GENOMIC DNA]</scope>
    <source>
        <strain evidence="2 3">AS-A4</strain>
    </source>
</reference>
<organism evidence="2 3">
    <name type="scientific">Stenomitos frigidus AS-A4</name>
    <dbReference type="NCBI Taxonomy" id="2933935"/>
    <lineage>
        <taxon>Bacteria</taxon>
        <taxon>Bacillati</taxon>
        <taxon>Cyanobacteriota</taxon>
        <taxon>Cyanophyceae</taxon>
        <taxon>Leptolyngbyales</taxon>
        <taxon>Leptolyngbyaceae</taxon>
        <taxon>Stenomitos</taxon>
    </lineage>
</organism>
<dbReference type="Gene3D" id="1.10.260.40">
    <property type="entry name" value="lambda repressor-like DNA-binding domains"/>
    <property type="match status" value="1"/>
</dbReference>
<dbReference type="EMBL" id="JAMPLM010000076">
    <property type="protein sequence ID" value="MEP1062622.1"/>
    <property type="molecule type" value="Genomic_DNA"/>
</dbReference>
<comment type="caution">
    <text evidence="2">The sequence shown here is derived from an EMBL/GenBank/DDBJ whole genome shotgun (WGS) entry which is preliminary data.</text>
</comment>
<gene>
    <name evidence="2" type="ORF">NDI38_30070</name>
</gene>
<dbReference type="InterPro" id="IPR010982">
    <property type="entry name" value="Lambda_DNA-bd_dom_sf"/>
</dbReference>
<dbReference type="InterPro" id="IPR001387">
    <property type="entry name" value="Cro/C1-type_HTH"/>
</dbReference>
<dbReference type="CDD" id="cd00093">
    <property type="entry name" value="HTH_XRE"/>
    <property type="match status" value="1"/>
</dbReference>
<dbReference type="SUPFAM" id="SSF47413">
    <property type="entry name" value="lambda repressor-like DNA-binding domains"/>
    <property type="match status" value="1"/>
</dbReference>
<sequence>MSLTMPKANPPFADLNQLVRELRVLCGLTQEQFAARLGVTLVTVNRWENDRAKPMPLALQQLNALAIEMSQSGSEADREMAHRLLKQYFPKNF</sequence>
<dbReference type="PROSITE" id="PS50943">
    <property type="entry name" value="HTH_CROC1"/>
    <property type="match status" value="1"/>
</dbReference>
<accession>A0ABV0KTQ1</accession>
<feature type="domain" description="HTH cro/C1-type" evidence="1">
    <location>
        <begin position="19"/>
        <end position="62"/>
    </location>
</feature>
<keyword evidence="3" id="KW-1185">Reference proteome</keyword>
<dbReference type="Pfam" id="PF01381">
    <property type="entry name" value="HTH_3"/>
    <property type="match status" value="1"/>
</dbReference>
<evidence type="ECO:0000313" key="3">
    <source>
        <dbReference type="Proteomes" id="UP001476950"/>
    </source>
</evidence>
<evidence type="ECO:0000313" key="2">
    <source>
        <dbReference type="EMBL" id="MEP1062622.1"/>
    </source>
</evidence>
<dbReference type="RefSeq" id="WP_242033540.1">
    <property type="nucleotide sequence ID" value="NZ_JAMPLM010000076.1"/>
</dbReference>
<proteinExistence type="predicted"/>
<protein>
    <submittedName>
        <fullName evidence="2">Helix-turn-helix domain-containing protein</fullName>
    </submittedName>
</protein>